<reference evidence="1 2" key="1">
    <citation type="journal article" date="2020" name="Cell">
        <title>Large-Scale Comparative Analyses of Tick Genomes Elucidate Their Genetic Diversity and Vector Capacities.</title>
        <authorList>
            <consortium name="Tick Genome and Microbiome Consortium (TIGMIC)"/>
            <person name="Jia N."/>
            <person name="Wang J."/>
            <person name="Shi W."/>
            <person name="Du L."/>
            <person name="Sun Y."/>
            <person name="Zhan W."/>
            <person name="Jiang J.F."/>
            <person name="Wang Q."/>
            <person name="Zhang B."/>
            <person name="Ji P."/>
            <person name="Bell-Sakyi L."/>
            <person name="Cui X.M."/>
            <person name="Yuan T.T."/>
            <person name="Jiang B.G."/>
            <person name="Yang W.F."/>
            <person name="Lam T.T."/>
            <person name="Chang Q.C."/>
            <person name="Ding S.J."/>
            <person name="Wang X.J."/>
            <person name="Zhu J.G."/>
            <person name="Ruan X.D."/>
            <person name="Zhao L."/>
            <person name="Wei J.T."/>
            <person name="Ye R.Z."/>
            <person name="Que T.C."/>
            <person name="Du C.H."/>
            <person name="Zhou Y.H."/>
            <person name="Cheng J.X."/>
            <person name="Dai P.F."/>
            <person name="Guo W.B."/>
            <person name="Han X.H."/>
            <person name="Huang E.J."/>
            <person name="Li L.F."/>
            <person name="Wei W."/>
            <person name="Gao Y.C."/>
            <person name="Liu J.Z."/>
            <person name="Shao H.Z."/>
            <person name="Wang X."/>
            <person name="Wang C.C."/>
            <person name="Yang T.C."/>
            <person name="Huo Q.B."/>
            <person name="Li W."/>
            <person name="Chen H.Y."/>
            <person name="Chen S.E."/>
            <person name="Zhou L.G."/>
            <person name="Ni X.B."/>
            <person name="Tian J.H."/>
            <person name="Sheng Y."/>
            <person name="Liu T."/>
            <person name="Pan Y.S."/>
            <person name="Xia L.Y."/>
            <person name="Li J."/>
            <person name="Zhao F."/>
            <person name="Cao W.C."/>
        </authorList>
    </citation>
    <scope>NUCLEOTIDE SEQUENCE [LARGE SCALE GENOMIC DNA]</scope>
    <source>
        <strain evidence="1">Iper-2018</strain>
    </source>
</reference>
<evidence type="ECO:0000313" key="2">
    <source>
        <dbReference type="Proteomes" id="UP000805193"/>
    </source>
</evidence>
<sequence length="469" mass="52479">MASGAASEGAIQVWLSVPSCTLLDLLMTSSSGGSRTSKKKTVQFALPGRIVRPLQWRDDVIWARVEAPRKRPPKPFSRRPVPTRNEHGGRRRWRTSSKRQQLLVHRLDVRQLVVAGRQSLVVEQGLGVVRIGSDSTSVDSTRTDSSSSRADSDYQSKGDSTESSLAESPTSDQSRGPPSIKVPLRPCGDCMQCALMDDSLRRADLTRRETDLKLRSYESQIRSLQQACDSAETALRDERSLHAVTRQELSRVVERLKFYTGSKIALSAVLKDYRTLRNCGTLGGPQSLRNEKDVGKDSVGVQWNRTFRKSRGAKVAETKHQQVICIQHLNSLGRNSDIGVQVNLHSARLDEDRSKLTAKMRYGIAAVFQDKSAKTLPPRVSRNSSNRISKPLRGVITEREMALGILSKEVKLLQEERDHLQELLTHSLQDVVPQHLSHVSRELQEQLSGLRAENQRLLESYNAERVTTP</sequence>
<organism evidence="1 2">
    <name type="scientific">Ixodes persulcatus</name>
    <name type="common">Taiga tick</name>
    <dbReference type="NCBI Taxonomy" id="34615"/>
    <lineage>
        <taxon>Eukaryota</taxon>
        <taxon>Metazoa</taxon>
        <taxon>Ecdysozoa</taxon>
        <taxon>Arthropoda</taxon>
        <taxon>Chelicerata</taxon>
        <taxon>Arachnida</taxon>
        <taxon>Acari</taxon>
        <taxon>Parasitiformes</taxon>
        <taxon>Ixodida</taxon>
        <taxon>Ixodoidea</taxon>
        <taxon>Ixodidae</taxon>
        <taxon>Ixodinae</taxon>
        <taxon>Ixodes</taxon>
    </lineage>
</organism>
<proteinExistence type="predicted"/>
<dbReference type="Proteomes" id="UP000805193">
    <property type="component" value="Unassembled WGS sequence"/>
</dbReference>
<protein>
    <submittedName>
        <fullName evidence="1">Uncharacterized protein</fullName>
    </submittedName>
</protein>
<comment type="caution">
    <text evidence="1">The sequence shown here is derived from an EMBL/GenBank/DDBJ whole genome shotgun (WGS) entry which is preliminary data.</text>
</comment>
<keyword evidence="2" id="KW-1185">Reference proteome</keyword>
<evidence type="ECO:0000313" key="1">
    <source>
        <dbReference type="EMBL" id="KAG0427846.1"/>
    </source>
</evidence>
<dbReference type="EMBL" id="JABSTQ010009587">
    <property type="protein sequence ID" value="KAG0427846.1"/>
    <property type="molecule type" value="Genomic_DNA"/>
</dbReference>
<name>A0AC60Q2C4_IXOPE</name>
<accession>A0AC60Q2C4</accession>
<gene>
    <name evidence="1" type="ORF">HPB47_025133</name>
</gene>